<reference evidence="1 2" key="1">
    <citation type="journal article" date="2019" name="Commun. Biol.">
        <title>The bagworm genome reveals a unique fibroin gene that provides high tensile strength.</title>
        <authorList>
            <person name="Kono N."/>
            <person name="Nakamura H."/>
            <person name="Ohtoshi R."/>
            <person name="Tomita M."/>
            <person name="Numata K."/>
            <person name="Arakawa K."/>
        </authorList>
    </citation>
    <scope>NUCLEOTIDE SEQUENCE [LARGE SCALE GENOMIC DNA]</scope>
</reference>
<organism evidence="1 2">
    <name type="scientific">Eumeta variegata</name>
    <name type="common">Bagworm moth</name>
    <name type="synonym">Eumeta japonica</name>
    <dbReference type="NCBI Taxonomy" id="151549"/>
    <lineage>
        <taxon>Eukaryota</taxon>
        <taxon>Metazoa</taxon>
        <taxon>Ecdysozoa</taxon>
        <taxon>Arthropoda</taxon>
        <taxon>Hexapoda</taxon>
        <taxon>Insecta</taxon>
        <taxon>Pterygota</taxon>
        <taxon>Neoptera</taxon>
        <taxon>Endopterygota</taxon>
        <taxon>Lepidoptera</taxon>
        <taxon>Glossata</taxon>
        <taxon>Ditrysia</taxon>
        <taxon>Tineoidea</taxon>
        <taxon>Psychidae</taxon>
        <taxon>Oiketicinae</taxon>
        <taxon>Eumeta</taxon>
    </lineage>
</organism>
<evidence type="ECO:0000313" key="1">
    <source>
        <dbReference type="EMBL" id="GBP00430.1"/>
    </source>
</evidence>
<dbReference type="EMBL" id="BGZK01000005">
    <property type="protein sequence ID" value="GBP00430.1"/>
    <property type="molecule type" value="Genomic_DNA"/>
</dbReference>
<keyword evidence="2" id="KW-1185">Reference proteome</keyword>
<dbReference type="Proteomes" id="UP000299102">
    <property type="component" value="Unassembled WGS sequence"/>
</dbReference>
<accession>A0A4C1SH33</accession>
<protein>
    <submittedName>
        <fullName evidence="1">Uncharacterized protein</fullName>
    </submittedName>
</protein>
<dbReference type="AlphaFoldDB" id="A0A4C1SH33"/>
<name>A0A4C1SH33_EUMVA</name>
<gene>
    <name evidence="1" type="ORF">EVAR_979_1</name>
</gene>
<evidence type="ECO:0000313" key="2">
    <source>
        <dbReference type="Proteomes" id="UP000299102"/>
    </source>
</evidence>
<comment type="caution">
    <text evidence="1">The sequence shown here is derived from an EMBL/GenBank/DDBJ whole genome shotgun (WGS) entry which is preliminary data.</text>
</comment>
<sequence length="90" mass="10083">MPKRRNNCGKTRTLPLKHPSTRGIYKEVVVQKRLRRPGNGTRSAAARKGHRYSVHVYSERLPGDLGRLVRGAASAPSTSSPAFAWAFRRK</sequence>
<proteinExistence type="predicted"/>